<feature type="compositionally biased region" description="Basic and acidic residues" evidence="1">
    <location>
        <begin position="337"/>
        <end position="357"/>
    </location>
</feature>
<dbReference type="InterPro" id="IPR002035">
    <property type="entry name" value="VWF_A"/>
</dbReference>
<reference evidence="3 5" key="1">
    <citation type="journal article" date="2020" name="Stud. Mycol.">
        <title>101 Dothideomycetes genomes: a test case for predicting lifestyles and emergence of pathogens.</title>
        <authorList>
            <person name="Haridas S."/>
            <person name="Albert R."/>
            <person name="Binder M."/>
            <person name="Bloem J."/>
            <person name="Labutti K."/>
            <person name="Salamov A."/>
            <person name="Andreopoulos B."/>
            <person name="Baker S."/>
            <person name="Barry K."/>
            <person name="Bills G."/>
            <person name="Bluhm B."/>
            <person name="Cannon C."/>
            <person name="Castanera R."/>
            <person name="Culley D."/>
            <person name="Daum C."/>
            <person name="Ezra D."/>
            <person name="Gonzalez J."/>
            <person name="Henrissat B."/>
            <person name="Kuo A."/>
            <person name="Liang C."/>
            <person name="Lipzen A."/>
            <person name="Lutzoni F."/>
            <person name="Magnuson J."/>
            <person name="Mondo S."/>
            <person name="Nolan M."/>
            <person name="Ohm R."/>
            <person name="Pangilinan J."/>
            <person name="Park H.-J."/>
            <person name="Ramirez L."/>
            <person name="Alfaro M."/>
            <person name="Sun H."/>
            <person name="Tritt A."/>
            <person name="Yoshinaga Y."/>
            <person name="Zwiers L.-H."/>
            <person name="Turgeon B."/>
            <person name="Goodwin S."/>
            <person name="Spatafora J."/>
            <person name="Crous P."/>
            <person name="Grigoriev I."/>
        </authorList>
    </citation>
    <scope>NUCLEOTIDE SEQUENCE</scope>
    <source>
        <strain evidence="3 5">CBS 304.34</strain>
    </source>
</reference>
<sequence length="815" mass="91064">MGSQQQTLSELSKVLPLDEDSLKQIITYTETLSDAEAAEHLRNLLGDSPQALDFITSFTTQRRAPANATSTQTNNGKADDKAILQGNGSNVSGEKNAASNGQPPAYDPPAYPPPSASTSKTSQPASDVKRSSGGTGNSGGHAPAFAPPAYPPPTASASNALRRPHTNKVIEAAHIRARDEQEMQTALQNLQFKYRIYNSEIEPEHEYDGYCNCPIHQYQRMKWSRYRVQEFWSQAVMYPGEKSYNDNAQSAGLYGVFSGNPYTGTVISPYGRFQSSWSSQRPRPDCHAASIHQTIDLNNRLNAEAQRKIDAKEPKINIWDDSGLSTMMSDMAIAGAGDKKQPMEKAPTEKPNAEKRQSISAAPSDGGAEKIPKKSKLASFRKSVGLKTSEEKALSNATKAVSSGIALRNEILAEENGRWPDEQWRQLVASYQEKVGMTQKIADLRVRHPIQYLHLLRAGYFEPIPVAWANLASNPLKFTIEAAAGWRGITPAWRGYEDTAEERLYWVLNHREGSVGMRMKPDFISEMNMARARMASAVEPPPEYFAANDTCHLQHTSAGYSKQVMPTPFVAYDRPEVPTDDTMILLDVSGSMDFDPVRPNYNQYLITGYSPSTQPKNQYVAKAIIRRFTDAMANHDHEFRGYDMVTFSNRATYIGTINHQNLDHMWRNVRLGGGTRVMTGWQKVKELHFQKHSASAIHHPIYGWQAGPETPMLRLLLLLDGEATDMDEFELDLLGLAWAHVTIFLIGVDGCPHHHRHANELQRISDVNHHVSFVDAQGNTPERFVTHELLKRHLGYQISMSEFEEMEELPSYSET</sequence>
<gene>
    <name evidence="3 5" type="ORF">BDZ99DRAFT_520457</name>
</gene>
<evidence type="ECO:0000313" key="5">
    <source>
        <dbReference type="RefSeq" id="XP_033577350.1"/>
    </source>
</evidence>
<feature type="compositionally biased region" description="Low complexity" evidence="1">
    <location>
        <begin position="116"/>
        <end position="126"/>
    </location>
</feature>
<feature type="compositionally biased region" description="Polar residues" evidence="1">
    <location>
        <begin position="86"/>
        <end position="101"/>
    </location>
</feature>
<dbReference type="Proteomes" id="UP000504636">
    <property type="component" value="Unplaced"/>
</dbReference>
<protein>
    <recommendedName>
        <fullName evidence="2">VWFA domain-containing protein</fullName>
    </recommendedName>
</protein>
<feature type="compositionally biased region" description="Pro residues" evidence="1">
    <location>
        <begin position="145"/>
        <end position="154"/>
    </location>
</feature>
<accession>A0A6A6YNC3</accession>
<dbReference type="SUPFAM" id="SSF53300">
    <property type="entry name" value="vWA-like"/>
    <property type="match status" value="1"/>
</dbReference>
<dbReference type="OrthoDB" id="2142598at2759"/>
<evidence type="ECO:0000313" key="3">
    <source>
        <dbReference type="EMBL" id="KAF2810386.1"/>
    </source>
</evidence>
<reference evidence="5" key="2">
    <citation type="submission" date="2020-04" db="EMBL/GenBank/DDBJ databases">
        <authorList>
            <consortium name="NCBI Genome Project"/>
        </authorList>
    </citation>
    <scope>NUCLEOTIDE SEQUENCE</scope>
    <source>
        <strain evidence="5">CBS 304.34</strain>
    </source>
</reference>
<feature type="region of interest" description="Disordered" evidence="1">
    <location>
        <begin position="63"/>
        <end position="164"/>
    </location>
</feature>
<dbReference type="InterPro" id="IPR036465">
    <property type="entry name" value="vWFA_dom_sf"/>
</dbReference>
<evidence type="ECO:0000259" key="2">
    <source>
        <dbReference type="PROSITE" id="PS50234"/>
    </source>
</evidence>
<dbReference type="GeneID" id="54466423"/>
<name>A0A6A6YNC3_9PEZI</name>
<proteinExistence type="predicted"/>
<feature type="compositionally biased region" description="Polar residues" evidence="1">
    <location>
        <begin position="63"/>
        <end position="76"/>
    </location>
</feature>
<organism evidence="3">
    <name type="scientific">Mytilinidion resinicola</name>
    <dbReference type="NCBI Taxonomy" id="574789"/>
    <lineage>
        <taxon>Eukaryota</taxon>
        <taxon>Fungi</taxon>
        <taxon>Dikarya</taxon>
        <taxon>Ascomycota</taxon>
        <taxon>Pezizomycotina</taxon>
        <taxon>Dothideomycetes</taxon>
        <taxon>Pleosporomycetidae</taxon>
        <taxon>Mytilinidiales</taxon>
        <taxon>Mytilinidiaceae</taxon>
        <taxon>Mytilinidion</taxon>
    </lineage>
</organism>
<feature type="region of interest" description="Disordered" evidence="1">
    <location>
        <begin position="336"/>
        <end position="374"/>
    </location>
</feature>
<keyword evidence="4" id="KW-1185">Reference proteome</keyword>
<dbReference type="AlphaFoldDB" id="A0A6A6YNC3"/>
<evidence type="ECO:0000256" key="1">
    <source>
        <dbReference type="SAM" id="MobiDB-lite"/>
    </source>
</evidence>
<dbReference type="PROSITE" id="PS50234">
    <property type="entry name" value="VWFA"/>
    <property type="match status" value="1"/>
</dbReference>
<dbReference type="EMBL" id="MU003700">
    <property type="protein sequence ID" value="KAF2810386.1"/>
    <property type="molecule type" value="Genomic_DNA"/>
</dbReference>
<feature type="compositionally biased region" description="Pro residues" evidence="1">
    <location>
        <begin position="105"/>
        <end position="115"/>
    </location>
</feature>
<reference evidence="5" key="3">
    <citation type="submission" date="2025-04" db="UniProtKB">
        <authorList>
            <consortium name="RefSeq"/>
        </authorList>
    </citation>
    <scope>IDENTIFICATION</scope>
    <source>
        <strain evidence="5">CBS 304.34</strain>
    </source>
</reference>
<evidence type="ECO:0000313" key="4">
    <source>
        <dbReference type="Proteomes" id="UP000504636"/>
    </source>
</evidence>
<dbReference type="RefSeq" id="XP_033577350.1">
    <property type="nucleotide sequence ID" value="XM_033725530.1"/>
</dbReference>
<feature type="domain" description="VWFA" evidence="2">
    <location>
        <begin position="581"/>
        <end position="815"/>
    </location>
</feature>
<dbReference type="Gene3D" id="3.40.50.410">
    <property type="entry name" value="von Willebrand factor, type A domain"/>
    <property type="match status" value="1"/>
</dbReference>